<accession>A0A6C0AYU0</accession>
<organism evidence="2">
    <name type="scientific">viral metagenome</name>
    <dbReference type="NCBI Taxonomy" id="1070528"/>
    <lineage>
        <taxon>unclassified sequences</taxon>
        <taxon>metagenomes</taxon>
        <taxon>organismal metagenomes</taxon>
    </lineage>
</organism>
<protein>
    <recommendedName>
        <fullName evidence="3">CPW-WPC domain-containing protein</fullName>
    </recommendedName>
</protein>
<evidence type="ECO:0000313" key="2">
    <source>
        <dbReference type="EMBL" id="QHS84365.1"/>
    </source>
</evidence>
<keyword evidence="1" id="KW-1133">Transmembrane helix</keyword>
<keyword evidence="1" id="KW-0472">Membrane</keyword>
<feature type="transmembrane region" description="Helical" evidence="1">
    <location>
        <begin position="7"/>
        <end position="28"/>
    </location>
</feature>
<dbReference type="EMBL" id="MN738785">
    <property type="protein sequence ID" value="QHS84365.1"/>
    <property type="molecule type" value="Genomic_DNA"/>
</dbReference>
<evidence type="ECO:0000256" key="1">
    <source>
        <dbReference type="SAM" id="Phobius"/>
    </source>
</evidence>
<name>A0A6C0AYU0_9ZZZZ</name>
<reference evidence="2" key="1">
    <citation type="journal article" date="2020" name="Nature">
        <title>Giant virus diversity and host interactions through global metagenomics.</title>
        <authorList>
            <person name="Schulz F."/>
            <person name="Roux S."/>
            <person name="Paez-Espino D."/>
            <person name="Jungbluth S."/>
            <person name="Walsh D.A."/>
            <person name="Denef V.J."/>
            <person name="McMahon K.D."/>
            <person name="Konstantinidis K.T."/>
            <person name="Eloe-Fadrosh E.A."/>
            <person name="Kyrpides N.C."/>
            <person name="Woyke T."/>
        </authorList>
    </citation>
    <scope>NUCLEOTIDE SEQUENCE</scope>
    <source>
        <strain evidence="2">GVMAG-S-ERX555965-48</strain>
    </source>
</reference>
<sequence>MADFKKQVIGTAIGLLIFAILVIGLLLYSGSSKDEWPPIVSDCPDYWIDKVDSNGDSKKCFNVHNLGKSSCEKTMDFSTDPWSGSTGDCRKYKWAKSCKLTWDGITNNSSICDDSDSDSDSD</sequence>
<dbReference type="AlphaFoldDB" id="A0A6C0AYU0"/>
<keyword evidence="1" id="KW-0812">Transmembrane</keyword>
<evidence type="ECO:0008006" key="3">
    <source>
        <dbReference type="Google" id="ProtNLM"/>
    </source>
</evidence>
<proteinExistence type="predicted"/>